<evidence type="ECO:0000313" key="1">
    <source>
        <dbReference type="EMBL" id="KAG5609605.1"/>
    </source>
</evidence>
<organism evidence="1 2">
    <name type="scientific">Solanum commersonii</name>
    <name type="common">Commerson's wild potato</name>
    <name type="synonym">Commerson's nightshade</name>
    <dbReference type="NCBI Taxonomy" id="4109"/>
    <lineage>
        <taxon>Eukaryota</taxon>
        <taxon>Viridiplantae</taxon>
        <taxon>Streptophyta</taxon>
        <taxon>Embryophyta</taxon>
        <taxon>Tracheophyta</taxon>
        <taxon>Spermatophyta</taxon>
        <taxon>Magnoliopsida</taxon>
        <taxon>eudicotyledons</taxon>
        <taxon>Gunneridae</taxon>
        <taxon>Pentapetalae</taxon>
        <taxon>asterids</taxon>
        <taxon>lamiids</taxon>
        <taxon>Solanales</taxon>
        <taxon>Solanaceae</taxon>
        <taxon>Solanoideae</taxon>
        <taxon>Solaneae</taxon>
        <taxon>Solanum</taxon>
    </lineage>
</organism>
<comment type="caution">
    <text evidence="1">The sequence shown here is derived from an EMBL/GenBank/DDBJ whole genome shotgun (WGS) entry which is preliminary data.</text>
</comment>
<dbReference type="AlphaFoldDB" id="A0A9J5ZB64"/>
<protein>
    <submittedName>
        <fullName evidence="1">Uncharacterized protein</fullName>
    </submittedName>
</protein>
<dbReference type="Proteomes" id="UP000824120">
    <property type="component" value="Chromosome 4"/>
</dbReference>
<dbReference type="EMBL" id="JACXVP010000004">
    <property type="protein sequence ID" value="KAG5609605.1"/>
    <property type="molecule type" value="Genomic_DNA"/>
</dbReference>
<sequence>PRKRLHLKILDFDTVALKFGLDSFPTQFDPLNKNTKSNFRNDARILRYMEITIYRYLKFEAKHGHYQAKRSKSS</sequence>
<accession>A0A9J5ZB64</accession>
<evidence type="ECO:0000313" key="2">
    <source>
        <dbReference type="Proteomes" id="UP000824120"/>
    </source>
</evidence>
<feature type="non-terminal residue" evidence="1">
    <location>
        <position position="74"/>
    </location>
</feature>
<keyword evidence="2" id="KW-1185">Reference proteome</keyword>
<reference evidence="1 2" key="1">
    <citation type="submission" date="2020-09" db="EMBL/GenBank/DDBJ databases">
        <title>De no assembly of potato wild relative species, Solanum commersonii.</title>
        <authorList>
            <person name="Cho K."/>
        </authorList>
    </citation>
    <scope>NUCLEOTIDE SEQUENCE [LARGE SCALE GENOMIC DNA]</scope>
    <source>
        <strain evidence="1">LZ3.2</strain>
        <tissue evidence="1">Leaf</tissue>
    </source>
</reference>
<name>A0A9J5ZB64_SOLCO</name>
<proteinExistence type="predicted"/>
<gene>
    <name evidence="1" type="ORF">H5410_020886</name>
</gene>